<evidence type="ECO:0000259" key="9">
    <source>
        <dbReference type="Pfam" id="PF24760"/>
    </source>
</evidence>
<dbReference type="InterPro" id="IPR011990">
    <property type="entry name" value="TPR-like_helical_dom_sf"/>
</dbReference>
<sequence length="1523" mass="168448">MVCTVGAWHPSLPLLAVGSYNQEKGTTTHNTNGIPILYRSRIPLKEVLPLQTPGVYKIDCRCGCCYIGQTKRTIPERVREHITVGLALEGCEWPILLSNQVTALAWHPTRRLLVVGWDGGELYIWLEYSWARLEAPHNAALTTIAFSPGGGRLLASDAAGSLSGWQSSSGAPLTSFHHQLGDVITYITYCSPQPSNESSIRGLARAAVAGDENALDALAAWRPRTTAKMREGAQPDNHCCYAVQDNGIILYINHSGSCSEVLNAPGNIIFVGIISNIYLLVAWESGGALSLTRFMTADDGSLTTDTHVRMAARNGQSVVLASNFYVAVITGDNLLRIWDSETGDNDVLPNEKETIAEADIFTSISYCNLSDTLCCGTAQGNIYLWRRDHRNRWKLISSTAVKGTVKEVSWGSEGLMNPLLYVNCITSAFILREQPVCWGYSPNVWMVQKSAVEIAITNKNNLTSSINTTITIRALAFENNYIALGDGKEVQIWMSNKDNDVKFSLMRSFPWKTEVLIIHNDVLVGIVNPHIECYTVTGNSLGNLPSAEGEGEPIGVTTTNKFIVIATMDGTLKLVEITKKGLRLPYPPKNCYQMIEDFGEVMRASVNCSGRYICLSVANAGLAPDPRLYIWDVANDVVTNMHLDERAIPPYQSVPIAILWDHNDPRIVSVHMRSADLDRIHLFFCHEGKLFEYKNWSSITEDYFLTDFMLCSLYTPNVIILGQQNLRKILMYEFSDANYHDSVNIRQILDFLYYMTIGNLEKAVVVGTNISGGKTSIIWDSLAKVCVYRRRPDVGAVCLSKMENIKGALMMRKILDDNNIDDACKVGVLAVNLGMLDDAENLFCEAQRTDLINRLVSAKEGGLQEICNESTEGENILLIKSAQHKLAKVLWANGETGASLKLFESAGTLVPHVPRMLIAQGQVTVLAQYITNSNDPNLITWWGHYLESIGDLEGALEAYARAHDFGEQTRLLCHMDRIDEAEKLCQKNSSSMYQMARYLEMQPDKTEQSVKMYIKCGAVSSAIRVAAEASAWNLVWRAGSSSTTHALHAASILENANQNEHAIALYQKAVPANTPGFSGATSERGYAQPFSWLGGESHSPPSGGNASAYRIFPRSTKKGKPHLALKLALLCNDTNAMVTAVESLGDRVDPELAHALATHLRKADHHSHAAALLATAGKYEEALDIVEQSSAPLSEDLSERLAAPAGTTGRDALLRRLADVLGGRGLYHQAAKRLAHAGDKAGAMRWLMRSGDADRIATFAAATRDRNAQLMAADYLRRRADWRSRPDLTRHILHFYTRAKSYGKLAAFYAECAKVEVDEYGNYEKALEALKEASRCLAKSSDSESGAQTMALQEQSTLIKRFIDVKKTLEAGEINTGKANNKISKYLPHSPWNNCFFKPAIVKQSVTSGQQLLRAVSGRPGLITEEKVLKLMLQYAPDHPEAPRFDQQLKSLQKLSEDDNETTESPDQSIEEAMKKSRKSRRTRRGKIGRTEKRNEEKYGGIESGKGREERENEKEEEQGKKK</sequence>
<evidence type="ECO:0000256" key="4">
    <source>
        <dbReference type="ARBA" id="ARBA00023069"/>
    </source>
</evidence>
<accession>A0A9N9QZ41</accession>
<reference evidence="11" key="2">
    <citation type="submission" date="2022-10" db="EMBL/GenBank/DDBJ databases">
        <authorList>
            <consortium name="ENA_rothamsted_submissions"/>
            <consortium name="culmorum"/>
            <person name="King R."/>
        </authorList>
    </citation>
    <scope>NUCLEOTIDE SEQUENCE</scope>
</reference>
<organism evidence="11 12">
    <name type="scientific">Diatraea saccharalis</name>
    <name type="common">sugarcane borer</name>
    <dbReference type="NCBI Taxonomy" id="40085"/>
    <lineage>
        <taxon>Eukaryota</taxon>
        <taxon>Metazoa</taxon>
        <taxon>Ecdysozoa</taxon>
        <taxon>Arthropoda</taxon>
        <taxon>Hexapoda</taxon>
        <taxon>Insecta</taxon>
        <taxon>Pterygota</taxon>
        <taxon>Neoptera</taxon>
        <taxon>Endopterygota</taxon>
        <taxon>Lepidoptera</taxon>
        <taxon>Glossata</taxon>
        <taxon>Ditrysia</taxon>
        <taxon>Pyraloidea</taxon>
        <taxon>Crambidae</taxon>
        <taxon>Crambinae</taxon>
        <taxon>Diatraea</taxon>
    </lineage>
</organism>
<dbReference type="Gene3D" id="2.130.10.10">
    <property type="entry name" value="YVTN repeat-like/Quinoprotein amine dehydrogenase"/>
    <property type="match status" value="2"/>
</dbReference>
<proteinExistence type="predicted"/>
<keyword evidence="4" id="KW-0969">Cilium</keyword>
<feature type="compositionally biased region" description="Basic and acidic residues" evidence="6">
    <location>
        <begin position="1489"/>
        <end position="1523"/>
    </location>
</feature>
<dbReference type="Pfam" id="PF23383">
    <property type="entry name" value="Beta-prop_IFT140_1st"/>
    <property type="match status" value="1"/>
</dbReference>
<dbReference type="InterPro" id="IPR056168">
    <property type="entry name" value="TPR_IF140/IFT172/WDR19"/>
</dbReference>
<gene>
    <name evidence="11" type="ORF">DIATSA_LOCUS4173</name>
</gene>
<feature type="compositionally biased region" description="Basic residues" evidence="6">
    <location>
        <begin position="1476"/>
        <end position="1488"/>
    </location>
</feature>
<evidence type="ECO:0000256" key="1">
    <source>
        <dbReference type="ARBA" id="ARBA00004138"/>
    </source>
</evidence>
<evidence type="ECO:0000256" key="3">
    <source>
        <dbReference type="ARBA" id="ARBA00022737"/>
    </source>
</evidence>
<dbReference type="GO" id="GO:0005930">
    <property type="term" value="C:axoneme"/>
    <property type="evidence" value="ECO:0007669"/>
    <property type="project" value="TreeGrafter"/>
</dbReference>
<dbReference type="Pfam" id="PF24760">
    <property type="entry name" value="TPR_IF140_C"/>
    <property type="match status" value="1"/>
</dbReference>
<evidence type="ECO:0000259" key="8">
    <source>
        <dbReference type="Pfam" id="PF23385"/>
    </source>
</evidence>
<feature type="region of interest" description="Disordered" evidence="6">
    <location>
        <begin position="1455"/>
        <end position="1523"/>
    </location>
</feature>
<dbReference type="InterPro" id="IPR056155">
    <property type="entry name" value="Beta-prop_IFT140_2nd"/>
</dbReference>
<evidence type="ECO:0000256" key="6">
    <source>
        <dbReference type="SAM" id="MobiDB-lite"/>
    </source>
</evidence>
<feature type="domain" description="IF140/IFT172/WDR19 TPR" evidence="10">
    <location>
        <begin position="774"/>
        <end position="1069"/>
    </location>
</feature>
<dbReference type="GO" id="GO:0035721">
    <property type="term" value="P:intraciliary retrograde transport"/>
    <property type="evidence" value="ECO:0007669"/>
    <property type="project" value="TreeGrafter"/>
</dbReference>
<evidence type="ECO:0000313" key="11">
    <source>
        <dbReference type="EMBL" id="CAG9786201.1"/>
    </source>
</evidence>
<evidence type="ECO:0000259" key="7">
    <source>
        <dbReference type="Pfam" id="PF23383"/>
    </source>
</evidence>
<dbReference type="SUPFAM" id="SSF48452">
    <property type="entry name" value="TPR-like"/>
    <property type="match status" value="1"/>
</dbReference>
<dbReference type="InterPro" id="IPR056156">
    <property type="entry name" value="TPR_IF140_C"/>
</dbReference>
<dbReference type="OrthoDB" id="10258787at2759"/>
<evidence type="ECO:0000256" key="5">
    <source>
        <dbReference type="ARBA" id="ARBA00023273"/>
    </source>
</evidence>
<evidence type="ECO:0000313" key="12">
    <source>
        <dbReference type="Proteomes" id="UP001153714"/>
    </source>
</evidence>
<feature type="domain" description="IFT140 first beta-propeller" evidence="7">
    <location>
        <begin position="98"/>
        <end position="434"/>
    </location>
</feature>
<feature type="domain" description="IFT140 second beta-propeller" evidence="8">
    <location>
        <begin position="444"/>
        <end position="646"/>
    </location>
</feature>
<dbReference type="Gene3D" id="1.25.40.10">
    <property type="entry name" value="Tetratricopeptide repeat domain"/>
    <property type="match status" value="1"/>
</dbReference>
<feature type="domain" description="IF140/IFT172/WDR19 TPR" evidence="10">
    <location>
        <begin position="1117"/>
        <end position="1295"/>
    </location>
</feature>
<dbReference type="GO" id="GO:0030991">
    <property type="term" value="C:intraciliary transport particle A"/>
    <property type="evidence" value="ECO:0007669"/>
    <property type="project" value="TreeGrafter"/>
</dbReference>
<dbReference type="EMBL" id="OU893346">
    <property type="protein sequence ID" value="CAG9786201.1"/>
    <property type="molecule type" value="Genomic_DNA"/>
</dbReference>
<dbReference type="InterPro" id="IPR015943">
    <property type="entry name" value="WD40/YVTN_repeat-like_dom_sf"/>
</dbReference>
<dbReference type="Pfam" id="PF24762">
    <property type="entry name" value="TPR_IF140-IFT172"/>
    <property type="match status" value="2"/>
</dbReference>
<name>A0A9N9QZ41_9NEOP</name>
<keyword evidence="2" id="KW-0853">WD repeat</keyword>
<comment type="subcellular location">
    <subcellularLocation>
        <location evidence="1">Cell projection</location>
        <location evidence="1">Cilium</location>
    </subcellularLocation>
</comment>
<dbReference type="PANTHER" id="PTHR15722">
    <property type="entry name" value="IFT140/172-RELATED"/>
    <property type="match status" value="1"/>
</dbReference>
<keyword evidence="12" id="KW-1185">Reference proteome</keyword>
<dbReference type="InterPro" id="IPR036322">
    <property type="entry name" value="WD40_repeat_dom_sf"/>
</dbReference>
<dbReference type="InterPro" id="IPR056154">
    <property type="entry name" value="Beta-prop_IFT140_1st"/>
</dbReference>
<dbReference type="GO" id="GO:0036064">
    <property type="term" value="C:ciliary basal body"/>
    <property type="evidence" value="ECO:0007669"/>
    <property type="project" value="TreeGrafter"/>
</dbReference>
<dbReference type="SUPFAM" id="SSF50978">
    <property type="entry name" value="WD40 repeat-like"/>
    <property type="match status" value="2"/>
</dbReference>
<dbReference type="Proteomes" id="UP001153714">
    <property type="component" value="Chromosome 15"/>
</dbReference>
<dbReference type="PANTHER" id="PTHR15722:SF7">
    <property type="entry name" value="INTRAFLAGELLAR TRANSPORT PROTEIN 140 HOMOLOG"/>
    <property type="match status" value="1"/>
</dbReference>
<keyword evidence="5" id="KW-0966">Cell projection</keyword>
<keyword evidence="3" id="KW-0677">Repeat</keyword>
<protein>
    <submittedName>
        <fullName evidence="11">Uncharacterized protein</fullName>
    </submittedName>
</protein>
<dbReference type="Pfam" id="PF23385">
    <property type="entry name" value="Beta-prop_IFT140_2nd"/>
    <property type="match status" value="1"/>
</dbReference>
<evidence type="ECO:0000256" key="2">
    <source>
        <dbReference type="ARBA" id="ARBA00022574"/>
    </source>
</evidence>
<feature type="domain" description="IF140 C-terminal TPR" evidence="9">
    <location>
        <begin position="1304"/>
        <end position="1371"/>
    </location>
</feature>
<reference evidence="11" key="1">
    <citation type="submission" date="2021-12" db="EMBL/GenBank/DDBJ databases">
        <authorList>
            <person name="King R."/>
        </authorList>
    </citation>
    <scope>NUCLEOTIDE SEQUENCE</scope>
</reference>
<evidence type="ECO:0000259" key="10">
    <source>
        <dbReference type="Pfam" id="PF24762"/>
    </source>
</evidence>